<dbReference type="AlphaFoldDB" id="I1X5D9"/>
<proteinExistence type="predicted"/>
<protein>
    <submittedName>
        <fullName evidence="1">Sulfur/thiosulfate oxidation protein SoxS</fullName>
    </submittedName>
</protein>
<organism evidence="1">
    <name type="scientific">uncultured bacterium ws406H10</name>
    <dbReference type="NCBI Taxonomy" id="1131831"/>
    <lineage>
        <taxon>Bacteria</taxon>
        <taxon>environmental samples</taxon>
    </lineage>
</organism>
<evidence type="ECO:0000313" key="1">
    <source>
        <dbReference type="EMBL" id="AFI78714.1"/>
    </source>
</evidence>
<name>I1X5D9_9BACT</name>
<sequence>MLVACLAMVDEEMSLNWLMHKTGSVALLASLFFAATTPMASAAELLMLERKGCEWCQRWHAEIGPIYPKTEEARIAPLTLVDIDDPWPERLTGIRRDIFTPTFVLVEDGVEVARVRGYTGDEFFWFLIGEMIDKLPKTDKSSG</sequence>
<dbReference type="InterPro" id="IPR036249">
    <property type="entry name" value="Thioredoxin-like_sf"/>
</dbReference>
<dbReference type="SUPFAM" id="SSF52833">
    <property type="entry name" value="Thioredoxin-like"/>
    <property type="match status" value="1"/>
</dbReference>
<reference evidence="1" key="1">
    <citation type="journal article" date="2012" name="ISME J.">
        <title>Roseobacter clade bacteria are abundant in coastal sediments and encode a novel combination of sulfur oxidation genes.</title>
        <authorList>
            <person name="Lenk S."/>
            <person name="Moraru C."/>
            <person name="Hahnke S."/>
            <person name="Arnds J."/>
            <person name="Richter M."/>
            <person name="Kube M."/>
            <person name="Reinhardt R."/>
            <person name="Brinkhoff T."/>
            <person name="Harder J."/>
            <person name="Amann R."/>
            <person name="Mussmann M."/>
        </authorList>
    </citation>
    <scope>NUCLEOTIDE SEQUENCE</scope>
</reference>
<accession>I1X5D9</accession>
<gene>
    <name evidence="1" type="primary">soxS</name>
    <name evidence="1" type="ORF">ws406H10_0002</name>
</gene>
<dbReference type="Gene3D" id="3.40.30.10">
    <property type="entry name" value="Glutaredoxin"/>
    <property type="match status" value="1"/>
</dbReference>
<dbReference type="EMBL" id="JQ256789">
    <property type="protein sequence ID" value="AFI78714.1"/>
    <property type="molecule type" value="Genomic_DNA"/>
</dbReference>